<evidence type="ECO:0000256" key="3">
    <source>
        <dbReference type="ARBA" id="ARBA00022989"/>
    </source>
</evidence>
<evidence type="ECO:0000313" key="6">
    <source>
        <dbReference type="EMBL" id="AZN36236.1"/>
    </source>
</evidence>
<feature type="transmembrane region" description="Helical" evidence="5">
    <location>
        <begin position="20"/>
        <end position="41"/>
    </location>
</feature>
<gene>
    <name evidence="6" type="ORF">EJO50_06915</name>
</gene>
<feature type="transmembrane region" description="Helical" evidence="5">
    <location>
        <begin position="61"/>
        <end position="81"/>
    </location>
</feature>
<evidence type="ECO:0000256" key="4">
    <source>
        <dbReference type="ARBA" id="ARBA00023136"/>
    </source>
</evidence>
<dbReference type="Proteomes" id="UP000282438">
    <property type="component" value="Chromosome"/>
</dbReference>
<sequence length="163" mass="18034">MTGFDYTVLGIMGLSMMLSVMRGLVQEALALAAWVLAFWLASHYSSQVSVWMPQSLPNDELRYLAAFVAIFFVVWVASAILRVTLNQFMQATGLKPADRLFGAGFGLVRGFLLSLTLVLLAGFTSLPKQTIWRNAMFSPLFEEAAVKAKIWLPAALAARIHYD</sequence>
<dbReference type="RefSeq" id="WP_125972726.1">
    <property type="nucleotide sequence ID" value="NZ_CP034433.1"/>
</dbReference>
<dbReference type="InterPro" id="IPR003825">
    <property type="entry name" value="Colicin-V_CvpA"/>
</dbReference>
<dbReference type="EMBL" id="CP034433">
    <property type="protein sequence ID" value="AZN36236.1"/>
    <property type="molecule type" value="Genomic_DNA"/>
</dbReference>
<reference evidence="6 7" key="1">
    <citation type="submission" date="2018-12" db="EMBL/GenBank/DDBJ databases">
        <title>Complete genome sequence of Iodobacter sp. H11R3.</title>
        <authorList>
            <person name="Bae J.-W."/>
        </authorList>
    </citation>
    <scope>NUCLEOTIDE SEQUENCE [LARGE SCALE GENOMIC DNA]</scope>
    <source>
        <strain evidence="6 7">H11R3</strain>
    </source>
</reference>
<dbReference type="OrthoDB" id="9810601at2"/>
<organism evidence="6 7">
    <name type="scientific">Iodobacter ciconiae</name>
    <dbReference type="NCBI Taxonomy" id="2496266"/>
    <lineage>
        <taxon>Bacteria</taxon>
        <taxon>Pseudomonadati</taxon>
        <taxon>Pseudomonadota</taxon>
        <taxon>Betaproteobacteria</taxon>
        <taxon>Neisseriales</taxon>
        <taxon>Chitinibacteraceae</taxon>
        <taxon>Iodobacter</taxon>
    </lineage>
</organism>
<keyword evidence="3 5" id="KW-1133">Transmembrane helix</keyword>
<proteinExistence type="predicted"/>
<accession>A0A3S8ZRX6</accession>
<keyword evidence="2 5" id="KW-0812">Transmembrane</keyword>
<dbReference type="KEGG" id="iod:EJO50_06915"/>
<evidence type="ECO:0000256" key="5">
    <source>
        <dbReference type="SAM" id="Phobius"/>
    </source>
</evidence>
<evidence type="ECO:0000313" key="7">
    <source>
        <dbReference type="Proteomes" id="UP000282438"/>
    </source>
</evidence>
<dbReference type="GO" id="GO:0009403">
    <property type="term" value="P:toxin biosynthetic process"/>
    <property type="evidence" value="ECO:0007669"/>
    <property type="project" value="InterPro"/>
</dbReference>
<dbReference type="AlphaFoldDB" id="A0A3S8ZRX6"/>
<name>A0A3S8ZRX6_9NEIS</name>
<protein>
    <submittedName>
        <fullName evidence="6">CvpA family protein</fullName>
    </submittedName>
</protein>
<evidence type="ECO:0000256" key="1">
    <source>
        <dbReference type="ARBA" id="ARBA00004141"/>
    </source>
</evidence>
<dbReference type="GO" id="GO:0016020">
    <property type="term" value="C:membrane"/>
    <property type="evidence" value="ECO:0007669"/>
    <property type="project" value="UniProtKB-SubCell"/>
</dbReference>
<keyword evidence="7" id="KW-1185">Reference proteome</keyword>
<keyword evidence="4 5" id="KW-0472">Membrane</keyword>
<evidence type="ECO:0000256" key="2">
    <source>
        <dbReference type="ARBA" id="ARBA00022692"/>
    </source>
</evidence>
<dbReference type="InterPro" id="IPR052719">
    <property type="entry name" value="CvpA-like"/>
</dbReference>
<dbReference type="PANTHER" id="PTHR36926">
    <property type="entry name" value="COLICIN V PRODUCTION PROTEIN"/>
    <property type="match status" value="1"/>
</dbReference>
<comment type="subcellular location">
    <subcellularLocation>
        <location evidence="1">Membrane</location>
        <topology evidence="1">Multi-pass membrane protein</topology>
    </subcellularLocation>
</comment>
<dbReference type="Pfam" id="PF02674">
    <property type="entry name" value="Colicin_V"/>
    <property type="match status" value="1"/>
</dbReference>
<dbReference type="PANTHER" id="PTHR36926:SF1">
    <property type="entry name" value="COLICIN V PRODUCTION PROTEIN"/>
    <property type="match status" value="1"/>
</dbReference>
<feature type="transmembrane region" description="Helical" evidence="5">
    <location>
        <begin position="101"/>
        <end position="123"/>
    </location>
</feature>